<organism evidence="3 4">
    <name type="scientific">Halorhodospira halochloris</name>
    <name type="common">Ectothiorhodospira halochloris</name>
    <dbReference type="NCBI Taxonomy" id="1052"/>
    <lineage>
        <taxon>Bacteria</taxon>
        <taxon>Pseudomonadati</taxon>
        <taxon>Pseudomonadota</taxon>
        <taxon>Gammaproteobacteria</taxon>
        <taxon>Chromatiales</taxon>
        <taxon>Ectothiorhodospiraceae</taxon>
        <taxon>Halorhodospira</taxon>
    </lineage>
</organism>
<reference evidence="3" key="1">
    <citation type="submission" date="2016-02" db="EMBL/GenBank/DDBJ databases">
        <title>Halorhodospira halochloris DSM-1059 complete genome, version 2.</title>
        <authorList>
            <person name="Tsukatani Y."/>
        </authorList>
    </citation>
    <scope>NUCLEOTIDE SEQUENCE</scope>
    <source>
        <strain evidence="3">DSM 1059</strain>
    </source>
</reference>
<dbReference type="SUPFAM" id="SSF53098">
    <property type="entry name" value="Ribonuclease H-like"/>
    <property type="match status" value="1"/>
</dbReference>
<dbReference type="GO" id="GO:0003676">
    <property type="term" value="F:nucleic acid binding"/>
    <property type="evidence" value="ECO:0007669"/>
    <property type="project" value="InterPro"/>
</dbReference>
<feature type="compositionally biased region" description="Polar residues" evidence="1">
    <location>
        <begin position="85"/>
        <end position="94"/>
    </location>
</feature>
<sequence>MRQWAADWTANRLEETIDSGITMNLAKRLDKLRAQTGNIESHRDADNSSATTIAANTPSPSAQEKQACLRSRLERSRVRSDKRFNPTQRQTPDSQALAELVGGQLLEHGLIEVEVKVGLHSSYGRQPLAALGSGLDNLPEGAQLHPSEAVFLDVETTGLAGGTGTIAFLIGAGQINADSLTIKQWLLSGFGAEPSQLEQLTRSLTNAQGVVTYNGKSFDIPLLKSRARLNGIALEVDDLVNLDLLHPTRRKFRHSWPNCRLVTAEKRLLGHYRLDDLPGAEAPAAWLDYLQRGDGRRLKDVLEHNAADITALAALWAALNDLHAS</sequence>
<accession>A0A0X8X9B8</accession>
<feature type="domain" description="YprB ribonuclease H-like" evidence="2">
    <location>
        <begin position="150"/>
        <end position="319"/>
    </location>
</feature>
<evidence type="ECO:0000313" key="3">
    <source>
        <dbReference type="EMBL" id="BAU57891.1"/>
    </source>
</evidence>
<gene>
    <name evidence="3" type="ORF">HH1059_11970</name>
</gene>
<protein>
    <recommendedName>
        <fullName evidence="2">YprB ribonuclease H-like domain-containing protein</fullName>
    </recommendedName>
</protein>
<dbReference type="InterPro" id="IPR038720">
    <property type="entry name" value="YprB_RNase_H-like_dom"/>
</dbReference>
<evidence type="ECO:0000313" key="4">
    <source>
        <dbReference type="Proteomes" id="UP000218890"/>
    </source>
</evidence>
<dbReference type="Pfam" id="PF13482">
    <property type="entry name" value="RNase_H_2"/>
    <property type="match status" value="1"/>
</dbReference>
<dbReference type="InterPro" id="IPR012337">
    <property type="entry name" value="RNaseH-like_sf"/>
</dbReference>
<dbReference type="KEGG" id="hhk:HH1059_11970"/>
<dbReference type="PANTHER" id="PTHR38462">
    <property type="entry name" value="EXONUCLEASE-LIKE PROTEIN"/>
    <property type="match status" value="1"/>
</dbReference>
<dbReference type="OrthoDB" id="9790530at2"/>
<evidence type="ECO:0000256" key="1">
    <source>
        <dbReference type="SAM" id="MobiDB-lite"/>
    </source>
</evidence>
<proteinExistence type="predicted"/>
<dbReference type="InterPro" id="IPR036397">
    <property type="entry name" value="RNaseH_sf"/>
</dbReference>
<dbReference type="Proteomes" id="UP000218890">
    <property type="component" value="Chromosome"/>
</dbReference>
<evidence type="ECO:0000259" key="2">
    <source>
        <dbReference type="Pfam" id="PF13482"/>
    </source>
</evidence>
<keyword evidence="4" id="KW-1185">Reference proteome</keyword>
<feature type="compositionally biased region" description="Basic and acidic residues" evidence="1">
    <location>
        <begin position="71"/>
        <end position="84"/>
    </location>
</feature>
<feature type="compositionally biased region" description="Polar residues" evidence="1">
    <location>
        <begin position="47"/>
        <end position="64"/>
    </location>
</feature>
<feature type="region of interest" description="Disordered" evidence="1">
    <location>
        <begin position="38"/>
        <end position="94"/>
    </location>
</feature>
<dbReference type="PANTHER" id="PTHR38462:SF1">
    <property type="entry name" value="YPRB RIBONUCLEASE H-LIKE DOMAIN-CONTAINING PROTEIN"/>
    <property type="match status" value="1"/>
</dbReference>
<dbReference type="AlphaFoldDB" id="A0A0X8X9B8"/>
<dbReference type="EMBL" id="AP017372">
    <property type="protein sequence ID" value="BAU57891.1"/>
    <property type="molecule type" value="Genomic_DNA"/>
</dbReference>
<dbReference type="Gene3D" id="3.30.420.10">
    <property type="entry name" value="Ribonuclease H-like superfamily/Ribonuclease H"/>
    <property type="match status" value="1"/>
</dbReference>
<name>A0A0X8X9B8_HALHR</name>
<dbReference type="RefSeq" id="WP_096409234.1">
    <property type="nucleotide sequence ID" value="NZ_AP017372.2"/>
</dbReference>